<evidence type="ECO:0000256" key="1">
    <source>
        <dbReference type="ARBA" id="ARBA00022553"/>
    </source>
</evidence>
<feature type="modified residue" description="4-aspartylphosphate" evidence="2">
    <location>
        <position position="61"/>
    </location>
</feature>
<dbReference type="OrthoDB" id="484100at2"/>
<dbReference type="PANTHER" id="PTHR44591">
    <property type="entry name" value="STRESS RESPONSE REGULATOR PROTEIN 1"/>
    <property type="match status" value="1"/>
</dbReference>
<proteinExistence type="predicted"/>
<sequence>MLTKHHSPIRTVLVDGSPECLVRLEKWLGTLSDIAIVGKANSGVDALEQCRLLRPDLVLMDVALPCLNGYEATARIKEDGHCPMVILMSLFHMDEAYEVNSYSKADVVLNKDVLYDELIPTVTRLFPGRAGISEERSFNDSMV</sequence>
<dbReference type="InterPro" id="IPR011006">
    <property type="entry name" value="CheY-like_superfamily"/>
</dbReference>
<protein>
    <recommendedName>
        <fullName evidence="3">Response regulatory domain-containing protein</fullName>
    </recommendedName>
</protein>
<feature type="domain" description="Response regulatory" evidence="3">
    <location>
        <begin position="10"/>
        <end position="126"/>
    </location>
</feature>
<gene>
    <name evidence="4" type="ORF">COMA1_10012</name>
</gene>
<dbReference type="PANTHER" id="PTHR44591:SF3">
    <property type="entry name" value="RESPONSE REGULATORY DOMAIN-CONTAINING PROTEIN"/>
    <property type="match status" value="1"/>
</dbReference>
<keyword evidence="1 2" id="KW-0597">Phosphoprotein</keyword>
<dbReference type="RefSeq" id="WP_090742001.1">
    <property type="nucleotide sequence ID" value="NZ_CZQA01000001.1"/>
</dbReference>
<name>A0A0S4L0Y1_9BACT</name>
<keyword evidence="5" id="KW-1185">Reference proteome</keyword>
<evidence type="ECO:0000313" key="4">
    <source>
        <dbReference type="EMBL" id="CUS31249.1"/>
    </source>
</evidence>
<dbReference type="EMBL" id="CZQA01000001">
    <property type="protein sequence ID" value="CUS31249.1"/>
    <property type="molecule type" value="Genomic_DNA"/>
</dbReference>
<dbReference type="STRING" id="1742972.COMA1_10012"/>
<accession>A0A0S4L0Y1</accession>
<reference evidence="4 5" key="1">
    <citation type="submission" date="2015-10" db="EMBL/GenBank/DDBJ databases">
        <authorList>
            <person name="Gilbert D.G."/>
        </authorList>
    </citation>
    <scope>NUCLEOTIDE SEQUENCE [LARGE SCALE GENOMIC DNA]</scope>
    <source>
        <strain evidence="4">COMA1</strain>
    </source>
</reference>
<dbReference type="PROSITE" id="PS50110">
    <property type="entry name" value="RESPONSE_REGULATORY"/>
    <property type="match status" value="1"/>
</dbReference>
<dbReference type="SMART" id="SM00448">
    <property type="entry name" value="REC"/>
    <property type="match status" value="1"/>
</dbReference>
<dbReference type="Proteomes" id="UP000199032">
    <property type="component" value="Unassembled WGS sequence"/>
</dbReference>
<evidence type="ECO:0000313" key="5">
    <source>
        <dbReference type="Proteomes" id="UP000199032"/>
    </source>
</evidence>
<organism evidence="4 5">
    <name type="scientific">Candidatus Nitrospira nitrosa</name>
    <dbReference type="NCBI Taxonomy" id="1742972"/>
    <lineage>
        <taxon>Bacteria</taxon>
        <taxon>Pseudomonadati</taxon>
        <taxon>Nitrospirota</taxon>
        <taxon>Nitrospiria</taxon>
        <taxon>Nitrospirales</taxon>
        <taxon>Nitrospiraceae</taxon>
        <taxon>Nitrospira</taxon>
    </lineage>
</organism>
<dbReference type="Pfam" id="PF00072">
    <property type="entry name" value="Response_reg"/>
    <property type="match status" value="1"/>
</dbReference>
<dbReference type="AlphaFoldDB" id="A0A0S4L0Y1"/>
<dbReference type="SUPFAM" id="SSF52172">
    <property type="entry name" value="CheY-like"/>
    <property type="match status" value="1"/>
</dbReference>
<evidence type="ECO:0000256" key="2">
    <source>
        <dbReference type="PROSITE-ProRule" id="PRU00169"/>
    </source>
</evidence>
<dbReference type="InterPro" id="IPR001789">
    <property type="entry name" value="Sig_transdc_resp-reg_receiver"/>
</dbReference>
<dbReference type="InterPro" id="IPR050595">
    <property type="entry name" value="Bact_response_regulator"/>
</dbReference>
<evidence type="ECO:0000259" key="3">
    <source>
        <dbReference type="PROSITE" id="PS50110"/>
    </source>
</evidence>
<dbReference type="Gene3D" id="3.40.50.2300">
    <property type="match status" value="1"/>
</dbReference>
<dbReference type="GO" id="GO:0000160">
    <property type="term" value="P:phosphorelay signal transduction system"/>
    <property type="evidence" value="ECO:0007669"/>
    <property type="project" value="InterPro"/>
</dbReference>